<keyword evidence="2" id="KW-0808">Transferase</keyword>
<sequence>MGVSLILFGVLSAVAGSRYTFRKIATYDNLPRCSNIDLVYTWVNGSTGAQAPASEPDTLNAEGVHRFRNMDEIYYSLRGVERYMPYVRRIFIVTNGEKISWLNFSEWTIPIEYIDHRTIIPFSGHTSRNSLAIESFLHRIPGLSEFYVYLNDDCLITNYIDPRLLFNGPVIPNENDCYVLDPNESYRSIFLAERRNAPGIQQYGRLKGKCGHYFAIQNSNLLVNVLLGTDAPRQYPKHTFAVFRKTVMESLEIVLKRNALDPVRTRRSISVINTEGYLATSGYFPRWHKQLDFDSGGLFAYVPLRNNQSLSSLRNELDRRPLTLCINDILDKTFEDGAALSSFISTLHKILNEFFQTDSPNVN</sequence>
<evidence type="ECO:0000259" key="4">
    <source>
        <dbReference type="Pfam" id="PF11380"/>
    </source>
</evidence>
<comment type="similarity">
    <text evidence="1">Belongs to the stealth family.</text>
</comment>
<dbReference type="AlphaFoldDB" id="A0A132NXX3"/>
<dbReference type="PANTHER" id="PTHR24045:SF0">
    <property type="entry name" value="N-ACETYLGLUCOSAMINE-1-PHOSPHOTRANSFERASE SUBUNITS ALPHA_BETA"/>
    <property type="match status" value="1"/>
</dbReference>
<evidence type="ECO:0000256" key="1">
    <source>
        <dbReference type="ARBA" id="ARBA00007583"/>
    </source>
</evidence>
<dbReference type="InterPro" id="IPR047141">
    <property type="entry name" value="Stealth"/>
</dbReference>
<evidence type="ECO:0000313" key="6">
    <source>
        <dbReference type="Proteomes" id="UP000070089"/>
    </source>
</evidence>
<protein>
    <submittedName>
        <fullName evidence="5">SacB</fullName>
    </submittedName>
</protein>
<name>A0A132NXX3_GIAIN</name>
<dbReference type="GO" id="GO:0016772">
    <property type="term" value="F:transferase activity, transferring phosphorus-containing groups"/>
    <property type="evidence" value="ECO:0007669"/>
    <property type="project" value="InterPro"/>
</dbReference>
<dbReference type="GO" id="GO:0005794">
    <property type="term" value="C:Golgi apparatus"/>
    <property type="evidence" value="ECO:0007669"/>
    <property type="project" value="TreeGrafter"/>
</dbReference>
<dbReference type="EMBL" id="JXTI01000019">
    <property type="protein sequence ID" value="KWX14931.1"/>
    <property type="molecule type" value="Genomic_DNA"/>
</dbReference>
<dbReference type="PANTHER" id="PTHR24045">
    <property type="match status" value="1"/>
</dbReference>
<evidence type="ECO:0000313" key="5">
    <source>
        <dbReference type="EMBL" id="KWX14931.1"/>
    </source>
</evidence>
<dbReference type="OrthoDB" id="263283at2759"/>
<comment type="caution">
    <text evidence="5">The sequence shown here is derived from an EMBL/GenBank/DDBJ whole genome shotgun (WGS) entry which is preliminary data.</text>
</comment>
<keyword evidence="3" id="KW-0732">Signal</keyword>
<proteinExistence type="inferred from homology"/>
<dbReference type="InterPro" id="IPR021520">
    <property type="entry name" value="Stealth_CR2"/>
</dbReference>
<reference evidence="5 6" key="1">
    <citation type="journal article" date="2015" name="Mol. Biochem. Parasitol.">
        <title>Identification of polymorphic genes for use in assemblage B genotyping assays through comparative genomics of multiple assemblage B Giardia duodenalis isolates.</title>
        <authorList>
            <person name="Wielinga C."/>
            <person name="Thompson R.C."/>
            <person name="Monis P."/>
            <person name="Ryan U."/>
        </authorList>
    </citation>
    <scope>NUCLEOTIDE SEQUENCE [LARGE SCALE GENOMIC DNA]</scope>
    <source>
        <strain evidence="5 6">BAH15c1</strain>
    </source>
</reference>
<evidence type="ECO:0000256" key="2">
    <source>
        <dbReference type="ARBA" id="ARBA00022679"/>
    </source>
</evidence>
<evidence type="ECO:0000256" key="3">
    <source>
        <dbReference type="SAM" id="SignalP"/>
    </source>
</evidence>
<feature type="signal peptide" evidence="3">
    <location>
        <begin position="1"/>
        <end position="16"/>
    </location>
</feature>
<gene>
    <name evidence="5" type="ORF">QR46_1059</name>
</gene>
<organism evidence="5 6">
    <name type="scientific">Giardia duodenalis assemblage B</name>
    <dbReference type="NCBI Taxonomy" id="1394984"/>
    <lineage>
        <taxon>Eukaryota</taxon>
        <taxon>Metamonada</taxon>
        <taxon>Diplomonadida</taxon>
        <taxon>Hexamitidae</taxon>
        <taxon>Giardiinae</taxon>
        <taxon>Giardia</taxon>
    </lineage>
</organism>
<dbReference type="VEuPathDB" id="GiardiaDB:QR46_1059"/>
<feature type="domain" description="Stealth protein CR2 conserved region 2" evidence="4">
    <location>
        <begin position="66"/>
        <end position="167"/>
    </location>
</feature>
<feature type="chain" id="PRO_5007800096" evidence="3">
    <location>
        <begin position="17"/>
        <end position="363"/>
    </location>
</feature>
<dbReference type="Proteomes" id="UP000070089">
    <property type="component" value="Unassembled WGS sequence"/>
</dbReference>
<accession>A0A132NXX3</accession>
<dbReference type="Pfam" id="PF11380">
    <property type="entry name" value="Stealth_CR2"/>
    <property type="match status" value="1"/>
</dbReference>